<dbReference type="InterPro" id="IPR006015">
    <property type="entry name" value="Universal_stress_UspA"/>
</dbReference>
<name>A0A838BVR3_9HYPH</name>
<dbReference type="CDD" id="cd00293">
    <property type="entry name" value="USP-like"/>
    <property type="match status" value="1"/>
</dbReference>
<keyword evidence="3" id="KW-1185">Reference proteome</keyword>
<dbReference type="EMBL" id="JACDXJ010000002">
    <property type="protein sequence ID" value="MBA1158965.1"/>
    <property type="molecule type" value="Genomic_DNA"/>
</dbReference>
<dbReference type="Gene3D" id="3.40.50.12370">
    <property type="match status" value="1"/>
</dbReference>
<evidence type="ECO:0000256" key="1">
    <source>
        <dbReference type="ARBA" id="ARBA00008791"/>
    </source>
</evidence>
<dbReference type="PRINTS" id="PR01438">
    <property type="entry name" value="UNVRSLSTRESS"/>
</dbReference>
<proteinExistence type="inferred from homology"/>
<reference evidence="2 3" key="1">
    <citation type="submission" date="2020-07" db="EMBL/GenBank/DDBJ databases">
        <title>Draft genome and description of Microvirga mediterraneensis Marseille-Q2068 sp. nov.</title>
        <authorList>
            <person name="Boxberger M."/>
        </authorList>
    </citation>
    <scope>NUCLEOTIDE SEQUENCE [LARGE SCALE GENOMIC DNA]</scope>
    <source>
        <strain evidence="2 3">Marseille-Q2068</strain>
    </source>
</reference>
<sequence length="270" mass="28731">MPIKSIVVVLDESSKTAGPYAVSLASMFEAHLTATTIVHDPTASVAWPEASLPLVASALDDARAEARRILDRFAATAKGISVETEPVEVSAGLPGRAIGPLARHFDLTVLEQPNPDAPDDREIMIETALFETGRPLLIVPYVPIAPFRLETVLIAWDGSATAARALNDAMPFLARAKRAEVVTVAEAGVEIDRSGDRIVRHLARHGISSAFRSLPSAGEIASTMLSHAFDAQADLLVMGGYGHSRLREFVLGGATRGILDAMTLPVLMSH</sequence>
<comment type="caution">
    <text evidence="2">The sequence shown here is derived from an EMBL/GenBank/DDBJ whole genome shotgun (WGS) entry which is preliminary data.</text>
</comment>
<accession>A0A838BVR3</accession>
<dbReference type="Proteomes" id="UP000572984">
    <property type="component" value="Unassembled WGS sequence"/>
</dbReference>
<dbReference type="PANTHER" id="PTHR46268:SF15">
    <property type="entry name" value="UNIVERSAL STRESS PROTEIN HP_0031"/>
    <property type="match status" value="1"/>
</dbReference>
<dbReference type="SUPFAM" id="SSF52402">
    <property type="entry name" value="Adenine nucleotide alpha hydrolases-like"/>
    <property type="match status" value="2"/>
</dbReference>
<dbReference type="PANTHER" id="PTHR46268">
    <property type="entry name" value="STRESS RESPONSE PROTEIN NHAX"/>
    <property type="match status" value="1"/>
</dbReference>
<dbReference type="AlphaFoldDB" id="A0A838BVR3"/>
<dbReference type="RefSeq" id="WP_181054553.1">
    <property type="nucleotide sequence ID" value="NZ_JACDXJ010000002.1"/>
</dbReference>
<gene>
    <name evidence="2" type="ORF">H0S73_22975</name>
</gene>
<protein>
    <submittedName>
        <fullName evidence="2">Universal stress protein</fullName>
    </submittedName>
</protein>
<evidence type="ECO:0000313" key="3">
    <source>
        <dbReference type="Proteomes" id="UP000572984"/>
    </source>
</evidence>
<evidence type="ECO:0000313" key="2">
    <source>
        <dbReference type="EMBL" id="MBA1158965.1"/>
    </source>
</evidence>
<organism evidence="2 3">
    <name type="scientific">Microvirga mediterraneensis</name>
    <dbReference type="NCBI Taxonomy" id="2754695"/>
    <lineage>
        <taxon>Bacteria</taxon>
        <taxon>Pseudomonadati</taxon>
        <taxon>Pseudomonadota</taxon>
        <taxon>Alphaproteobacteria</taxon>
        <taxon>Hyphomicrobiales</taxon>
        <taxon>Methylobacteriaceae</taxon>
        <taxon>Microvirga</taxon>
    </lineage>
</organism>
<comment type="similarity">
    <text evidence="1">Belongs to the universal stress protein A family.</text>
</comment>